<dbReference type="Gene3D" id="3.40.50.2000">
    <property type="entry name" value="Glycogen Phosphorylase B"/>
    <property type="match status" value="1"/>
</dbReference>
<keyword evidence="2" id="KW-1185">Reference proteome</keyword>
<dbReference type="Proteomes" id="UP000004994">
    <property type="component" value="Chromosome 1"/>
</dbReference>
<sequence>MSVQTRNTRKTIIFALSAAKGLSCAQAARASTASARYANAYGKNEITMSTNGLSDAGHAVNQVENIPLGPRGRLDIDSNFGFRKSFFPQRIGYWDCCIQPPRPGVFLLEGNHRKPPCRKSGCKLKQHYAMKYGTIPIVQAVGLRDIVQRVVMELANSYACNGRGALMDLPCVDLPPH</sequence>
<protein>
    <submittedName>
        <fullName evidence="1">Uncharacterized protein</fullName>
    </submittedName>
</protein>
<dbReference type="AlphaFoldDB" id="A0A3Q7EBT7"/>
<dbReference type="Gramene" id="Solyc01g016655.1.1">
    <property type="protein sequence ID" value="Solyc01g016655.1.1"/>
    <property type="gene ID" value="Solyc01g016655.1"/>
</dbReference>
<dbReference type="InParanoid" id="A0A3Q7EBT7"/>
<dbReference type="EnsemblPlants" id="Solyc01g016655.1.1">
    <property type="protein sequence ID" value="Solyc01g016655.1.1"/>
    <property type="gene ID" value="Solyc01g016655.1"/>
</dbReference>
<evidence type="ECO:0000313" key="1">
    <source>
        <dbReference type="EnsemblPlants" id="Solyc01g016655.1.1"/>
    </source>
</evidence>
<organism evidence="1">
    <name type="scientific">Solanum lycopersicum</name>
    <name type="common">Tomato</name>
    <name type="synonym">Lycopersicon esculentum</name>
    <dbReference type="NCBI Taxonomy" id="4081"/>
    <lineage>
        <taxon>Eukaryota</taxon>
        <taxon>Viridiplantae</taxon>
        <taxon>Streptophyta</taxon>
        <taxon>Embryophyta</taxon>
        <taxon>Tracheophyta</taxon>
        <taxon>Spermatophyta</taxon>
        <taxon>Magnoliopsida</taxon>
        <taxon>eudicotyledons</taxon>
        <taxon>Gunneridae</taxon>
        <taxon>Pentapetalae</taxon>
        <taxon>asterids</taxon>
        <taxon>lamiids</taxon>
        <taxon>Solanales</taxon>
        <taxon>Solanaceae</taxon>
        <taxon>Solanoideae</taxon>
        <taxon>Solaneae</taxon>
        <taxon>Solanum</taxon>
        <taxon>Solanum subgen. Lycopersicon</taxon>
    </lineage>
</organism>
<reference evidence="1" key="1">
    <citation type="journal article" date="2012" name="Nature">
        <title>The tomato genome sequence provides insights into fleshy fruit evolution.</title>
        <authorList>
            <consortium name="Tomato Genome Consortium"/>
        </authorList>
    </citation>
    <scope>NUCLEOTIDE SEQUENCE [LARGE SCALE GENOMIC DNA]</scope>
    <source>
        <strain evidence="1">cv. Heinz 1706</strain>
    </source>
</reference>
<evidence type="ECO:0000313" key="2">
    <source>
        <dbReference type="Proteomes" id="UP000004994"/>
    </source>
</evidence>
<name>A0A3Q7EBT7_SOLLC</name>
<accession>A0A3Q7EBT7</accession>
<reference evidence="1" key="2">
    <citation type="submission" date="2019-01" db="UniProtKB">
        <authorList>
            <consortium name="EnsemblPlants"/>
        </authorList>
    </citation>
    <scope>IDENTIFICATION</scope>
    <source>
        <strain evidence="1">cv. Heinz 1706</strain>
    </source>
</reference>
<proteinExistence type="predicted"/>